<evidence type="ECO:0000313" key="3">
    <source>
        <dbReference type="Proteomes" id="UP000548632"/>
    </source>
</evidence>
<feature type="region of interest" description="Disordered" evidence="1">
    <location>
        <begin position="1"/>
        <end position="29"/>
    </location>
</feature>
<dbReference type="Proteomes" id="UP000548632">
    <property type="component" value="Unassembled WGS sequence"/>
</dbReference>
<name>A0A839HKK2_9GAMM</name>
<reference evidence="2 3" key="1">
    <citation type="journal article" date="2020" name="Arch. Microbiol.">
        <title>The genome sequence of the giant phototrophic gammaproteobacterium Thiospirillum jenense gives insight into its physiological properties and phylogenetic relationships.</title>
        <authorList>
            <person name="Imhoff J.F."/>
            <person name="Meyer T.E."/>
            <person name="Kyndt J.A."/>
        </authorList>
    </citation>
    <scope>NUCLEOTIDE SEQUENCE [LARGE SCALE GENOMIC DNA]</scope>
    <source>
        <strain evidence="2 3">DSM 216</strain>
    </source>
</reference>
<accession>A0A839HKK2</accession>
<keyword evidence="3" id="KW-1185">Reference proteome</keyword>
<feature type="compositionally biased region" description="Gly residues" evidence="1">
    <location>
        <begin position="1"/>
        <end position="11"/>
    </location>
</feature>
<protein>
    <submittedName>
        <fullName evidence="2">Uncharacterized protein</fullName>
    </submittedName>
</protein>
<evidence type="ECO:0000256" key="1">
    <source>
        <dbReference type="SAM" id="MobiDB-lite"/>
    </source>
</evidence>
<organism evidence="2 3">
    <name type="scientific">Thiospirillum jenense</name>
    <dbReference type="NCBI Taxonomy" id="1653858"/>
    <lineage>
        <taxon>Bacteria</taxon>
        <taxon>Pseudomonadati</taxon>
        <taxon>Pseudomonadota</taxon>
        <taxon>Gammaproteobacteria</taxon>
        <taxon>Chromatiales</taxon>
        <taxon>Chromatiaceae</taxon>
        <taxon>Thiospirillum</taxon>
    </lineage>
</organism>
<proteinExistence type="predicted"/>
<dbReference type="RefSeq" id="WP_182584845.1">
    <property type="nucleotide sequence ID" value="NZ_JABVCQ010000041.1"/>
</dbReference>
<sequence length="51" mass="5077">MTQPGGDGLGAQIGDHQLRTAGGAGAARQQQVVITPQLGVAQTFQCRGGTA</sequence>
<evidence type="ECO:0000313" key="2">
    <source>
        <dbReference type="EMBL" id="MBB1127218.1"/>
    </source>
</evidence>
<gene>
    <name evidence="2" type="ORF">HUK38_13435</name>
</gene>
<dbReference type="EMBL" id="JABVCQ010000041">
    <property type="protein sequence ID" value="MBB1127218.1"/>
    <property type="molecule type" value="Genomic_DNA"/>
</dbReference>
<comment type="caution">
    <text evidence="2">The sequence shown here is derived from an EMBL/GenBank/DDBJ whole genome shotgun (WGS) entry which is preliminary data.</text>
</comment>
<dbReference type="AlphaFoldDB" id="A0A839HKK2"/>